<feature type="domain" description="Heterokaryon incompatibility" evidence="1">
    <location>
        <begin position="87"/>
        <end position="238"/>
    </location>
</feature>
<comment type="caution">
    <text evidence="2">The sequence shown here is derived from an EMBL/GenBank/DDBJ whole genome shotgun (WGS) entry which is preliminary data.</text>
</comment>
<gene>
    <name evidence="2" type="ORF">LTR25_005693</name>
</gene>
<name>A0AAV9Q5J3_9PEZI</name>
<evidence type="ECO:0000313" key="2">
    <source>
        <dbReference type="EMBL" id="KAK5535791.1"/>
    </source>
</evidence>
<protein>
    <recommendedName>
        <fullName evidence="1">Heterokaryon incompatibility domain-containing protein</fullName>
    </recommendedName>
</protein>
<accession>A0AAV9Q5J3</accession>
<dbReference type="Pfam" id="PF26639">
    <property type="entry name" value="Het-6_barrel"/>
    <property type="match status" value="1"/>
</dbReference>
<sequence>MPLPSKVPHGCLLGHIFRFLQLQSPIIALATFVRNMQEGTTRLPGYLYGPLPVGVHVRYFRLAPSPNAEDDLVCTLHSALLDSLPAFEAVSYVWGTNQKVAQISCDDKMIPITANLDAALRRLRLPDTERTLWVDSLCINQEDRKEQGNQVALMGEIYARANTTIIYLGPDPAGHAENVASLLEEIYARIKTQKVDLSNHVSLPELQLQDPLSRDKRWQSYKALLECQWCSRVWTVQEASLGGNPRILWGTTEIPWSQLIGVNLWLLTKARHVWYSMKPWLNDVHMPAFWEPTSPFRFVELLLRAKTLQCTDERDRIYAFLGSGAAKVGQGGGMIVVPDYEKSFRAIYLEFATAWLKNTHDLRVLSAVEHTMQTFEDALLPSWVPRWDVSVTNNCFGLFDQGFDATKGLHETVTATVHDMASEPGLTLQLRGLVFDTLLLRSDILLPEHMSLETTNISPIQTLWNYLSGRPSTTRNAVVDAWNHLSLPSTEFSYKDKSRLLTFARTLCRQVYRDETASSSDFHPDEAAFALDLCRRSPRSGVVDMVALDKRSQGGDVQAFVSHAGIWAALRRFVLTQDGDYALAPQIAEVGDVCCVIAGMSVPVLLRKIEGNGRYRLVGEAFVLGKMDGEVVSQEDAKDRELSDIFLC</sequence>
<proteinExistence type="predicted"/>
<dbReference type="EMBL" id="JAXLQG010000009">
    <property type="protein sequence ID" value="KAK5535791.1"/>
    <property type="molecule type" value="Genomic_DNA"/>
</dbReference>
<dbReference type="PANTHER" id="PTHR24148">
    <property type="entry name" value="ANKYRIN REPEAT DOMAIN-CONTAINING PROTEIN 39 HOMOLOG-RELATED"/>
    <property type="match status" value="1"/>
</dbReference>
<dbReference type="Pfam" id="PF06985">
    <property type="entry name" value="HET"/>
    <property type="match status" value="1"/>
</dbReference>
<keyword evidence="3" id="KW-1185">Reference proteome</keyword>
<evidence type="ECO:0000259" key="1">
    <source>
        <dbReference type="Pfam" id="PF06985"/>
    </source>
</evidence>
<evidence type="ECO:0000313" key="3">
    <source>
        <dbReference type="Proteomes" id="UP001345827"/>
    </source>
</evidence>
<dbReference type="AlphaFoldDB" id="A0AAV9Q5J3"/>
<dbReference type="PANTHER" id="PTHR24148:SF64">
    <property type="entry name" value="HETEROKARYON INCOMPATIBILITY DOMAIN-CONTAINING PROTEIN"/>
    <property type="match status" value="1"/>
</dbReference>
<dbReference type="Proteomes" id="UP001345827">
    <property type="component" value="Unassembled WGS sequence"/>
</dbReference>
<reference evidence="2 3" key="1">
    <citation type="submission" date="2023-06" db="EMBL/GenBank/DDBJ databases">
        <title>Black Yeasts Isolated from many extreme environments.</title>
        <authorList>
            <person name="Coleine C."/>
            <person name="Stajich J.E."/>
            <person name="Selbmann L."/>
        </authorList>
    </citation>
    <scope>NUCLEOTIDE SEQUENCE [LARGE SCALE GENOMIC DNA]</scope>
    <source>
        <strain evidence="2 3">CCFEE 5887</strain>
    </source>
</reference>
<dbReference type="InterPro" id="IPR052895">
    <property type="entry name" value="HetReg/Transcr_Mod"/>
</dbReference>
<organism evidence="2 3">
    <name type="scientific">Vermiconidia calcicola</name>
    <dbReference type="NCBI Taxonomy" id="1690605"/>
    <lineage>
        <taxon>Eukaryota</taxon>
        <taxon>Fungi</taxon>
        <taxon>Dikarya</taxon>
        <taxon>Ascomycota</taxon>
        <taxon>Pezizomycotina</taxon>
        <taxon>Dothideomycetes</taxon>
        <taxon>Dothideomycetidae</taxon>
        <taxon>Mycosphaerellales</taxon>
        <taxon>Extremaceae</taxon>
        <taxon>Vermiconidia</taxon>
    </lineage>
</organism>
<dbReference type="InterPro" id="IPR010730">
    <property type="entry name" value="HET"/>
</dbReference>